<dbReference type="PANTHER" id="PTHR47417">
    <property type="entry name" value="SMR DOMAIN-CONTAINING PROTEIN YPL199C"/>
    <property type="match status" value="1"/>
</dbReference>
<dbReference type="SUPFAM" id="SSF160443">
    <property type="entry name" value="SMR domain-like"/>
    <property type="match status" value="1"/>
</dbReference>
<proteinExistence type="predicted"/>
<feature type="region of interest" description="Disordered" evidence="1">
    <location>
        <begin position="1"/>
        <end position="25"/>
    </location>
</feature>
<dbReference type="Pfam" id="PF01713">
    <property type="entry name" value="Smr"/>
    <property type="match status" value="1"/>
</dbReference>
<dbReference type="InterPro" id="IPR036063">
    <property type="entry name" value="Smr_dom_sf"/>
</dbReference>
<evidence type="ECO:0000313" key="3">
    <source>
        <dbReference type="EMBL" id="KAK7207766.1"/>
    </source>
</evidence>
<feature type="compositionally biased region" description="Basic and acidic residues" evidence="1">
    <location>
        <begin position="15"/>
        <end position="25"/>
    </location>
</feature>
<feature type="region of interest" description="Disordered" evidence="1">
    <location>
        <begin position="175"/>
        <end position="257"/>
    </location>
</feature>
<protein>
    <recommendedName>
        <fullName evidence="2">Smr domain-containing protein</fullName>
    </recommendedName>
</protein>
<dbReference type="Pfam" id="PF08590">
    <property type="entry name" value="DUF1771"/>
    <property type="match status" value="1"/>
</dbReference>
<keyword evidence="4" id="KW-1185">Reference proteome</keyword>
<dbReference type="PROSITE" id="PS50828">
    <property type="entry name" value="SMR"/>
    <property type="match status" value="1"/>
</dbReference>
<sequence>MSASGAVLSSSHFKPQRDYNHADDQEYKRLRGLAEAEFKARSRCYDDSHKAYAEGDGAAAKQLSEMAKDHDRKMDEYNAEAAAFVFRANNADSDYDEIDLHGLYVKEAEEVLEQRISACKARNDDHLEVIVGKGKHSTGGVAKIKPAVEQLCEKHGFQYAVDDDNEGVIVINFRSSGGNMPMSSMPHQPKKRYDTQKPNASYQPGYGKHNQPQYNNNHNNGTYAGAAYGNGPNVGHPQQQFQVDQNQNQYHQQQQQQTQQDSTADIIGLLFRCLKQCLSK</sequence>
<accession>A0ABR1FD46</accession>
<organism evidence="3 4">
    <name type="scientific">Myxozyma melibiosi</name>
    <dbReference type="NCBI Taxonomy" id="54550"/>
    <lineage>
        <taxon>Eukaryota</taxon>
        <taxon>Fungi</taxon>
        <taxon>Dikarya</taxon>
        <taxon>Ascomycota</taxon>
        <taxon>Saccharomycotina</taxon>
        <taxon>Lipomycetes</taxon>
        <taxon>Lipomycetales</taxon>
        <taxon>Lipomycetaceae</taxon>
        <taxon>Myxozyma</taxon>
    </lineage>
</organism>
<dbReference type="EMBL" id="JBBJBU010000001">
    <property type="protein sequence ID" value="KAK7207766.1"/>
    <property type="molecule type" value="Genomic_DNA"/>
</dbReference>
<evidence type="ECO:0000313" key="4">
    <source>
        <dbReference type="Proteomes" id="UP001498771"/>
    </source>
</evidence>
<dbReference type="InterPro" id="IPR013899">
    <property type="entry name" value="DUF1771"/>
</dbReference>
<dbReference type="PANTHER" id="PTHR47417:SF1">
    <property type="entry name" value="SMR DOMAIN-CONTAINING PROTEIN YPL199C"/>
    <property type="match status" value="1"/>
</dbReference>
<reference evidence="3 4" key="1">
    <citation type="submission" date="2024-03" db="EMBL/GenBank/DDBJ databases">
        <title>Genome-scale model development and genomic sequencing of the oleaginous clade Lipomyces.</title>
        <authorList>
            <consortium name="Lawrence Berkeley National Laboratory"/>
            <person name="Czajka J.J."/>
            <person name="Han Y."/>
            <person name="Kim J."/>
            <person name="Mondo S.J."/>
            <person name="Hofstad B.A."/>
            <person name="Robles A."/>
            <person name="Haridas S."/>
            <person name="Riley R."/>
            <person name="LaButti K."/>
            <person name="Pangilinan J."/>
            <person name="Andreopoulos W."/>
            <person name="Lipzen A."/>
            <person name="Yan J."/>
            <person name="Wang M."/>
            <person name="Ng V."/>
            <person name="Grigoriev I.V."/>
            <person name="Spatafora J.W."/>
            <person name="Magnuson J.K."/>
            <person name="Baker S.E."/>
            <person name="Pomraning K.R."/>
        </authorList>
    </citation>
    <scope>NUCLEOTIDE SEQUENCE [LARGE SCALE GENOMIC DNA]</scope>
    <source>
        <strain evidence="3 4">Phaff 52-87</strain>
    </source>
</reference>
<feature type="domain" description="Smr" evidence="2">
    <location>
        <begin position="98"/>
        <end position="174"/>
    </location>
</feature>
<feature type="compositionally biased region" description="Low complexity" evidence="1">
    <location>
        <begin position="175"/>
        <end position="186"/>
    </location>
</feature>
<dbReference type="Proteomes" id="UP001498771">
    <property type="component" value="Unassembled WGS sequence"/>
</dbReference>
<dbReference type="RefSeq" id="XP_064770799.1">
    <property type="nucleotide sequence ID" value="XM_064911604.1"/>
</dbReference>
<evidence type="ECO:0000256" key="1">
    <source>
        <dbReference type="SAM" id="MobiDB-lite"/>
    </source>
</evidence>
<dbReference type="GeneID" id="90037116"/>
<dbReference type="InterPro" id="IPR002625">
    <property type="entry name" value="Smr_dom"/>
</dbReference>
<feature type="compositionally biased region" description="Polar residues" evidence="1">
    <location>
        <begin position="1"/>
        <end position="13"/>
    </location>
</feature>
<comment type="caution">
    <text evidence="3">The sequence shown here is derived from an EMBL/GenBank/DDBJ whole genome shotgun (WGS) entry which is preliminary data.</text>
</comment>
<name>A0ABR1FD46_9ASCO</name>
<feature type="compositionally biased region" description="Low complexity" evidence="1">
    <location>
        <begin position="209"/>
        <end position="257"/>
    </location>
</feature>
<gene>
    <name evidence="3" type="ORF">BZA70DRAFT_272159</name>
</gene>
<dbReference type="InterPro" id="IPR053020">
    <property type="entry name" value="Smr_domain_protein"/>
</dbReference>
<dbReference type="SMART" id="SM01162">
    <property type="entry name" value="DUF1771"/>
    <property type="match status" value="1"/>
</dbReference>
<dbReference type="Gene3D" id="3.30.1370.110">
    <property type="match status" value="1"/>
</dbReference>
<dbReference type="SMART" id="SM00463">
    <property type="entry name" value="SMR"/>
    <property type="match status" value="1"/>
</dbReference>
<evidence type="ECO:0000259" key="2">
    <source>
        <dbReference type="PROSITE" id="PS50828"/>
    </source>
</evidence>